<dbReference type="STRING" id="1169540.A0A0G4F400"/>
<evidence type="ECO:0000313" key="7">
    <source>
        <dbReference type="EMBL" id="CEM06436.1"/>
    </source>
</evidence>
<evidence type="ECO:0000259" key="5">
    <source>
        <dbReference type="Pfam" id="PF04824"/>
    </source>
</evidence>
<dbReference type="GO" id="GO:0007062">
    <property type="term" value="P:sister chromatid cohesion"/>
    <property type="evidence" value="ECO:0007669"/>
    <property type="project" value="InterPro"/>
</dbReference>
<feature type="compositionally biased region" description="Basic and acidic residues" evidence="4">
    <location>
        <begin position="92"/>
        <end position="107"/>
    </location>
</feature>
<dbReference type="SUPFAM" id="SSF46785">
    <property type="entry name" value="Winged helix' DNA-binding domain"/>
    <property type="match status" value="1"/>
</dbReference>
<dbReference type="VEuPathDB" id="CryptoDB:Vbra_5641"/>
<evidence type="ECO:0000256" key="1">
    <source>
        <dbReference type="ARBA" id="ARBA00004123"/>
    </source>
</evidence>
<feature type="compositionally biased region" description="Low complexity" evidence="4">
    <location>
        <begin position="234"/>
        <end position="246"/>
    </location>
</feature>
<dbReference type="GO" id="GO:1990414">
    <property type="term" value="P:replication-born double-strand break repair via sister chromatid exchange"/>
    <property type="evidence" value="ECO:0007669"/>
    <property type="project" value="TreeGrafter"/>
</dbReference>
<feature type="compositionally biased region" description="Acidic residues" evidence="4">
    <location>
        <begin position="133"/>
        <end position="142"/>
    </location>
</feature>
<reference evidence="7 8" key="1">
    <citation type="submission" date="2014-11" db="EMBL/GenBank/DDBJ databases">
        <authorList>
            <person name="Zhu J."/>
            <person name="Qi W."/>
            <person name="Song R."/>
        </authorList>
    </citation>
    <scope>NUCLEOTIDE SEQUENCE [LARGE SCALE GENOMIC DNA]</scope>
</reference>
<dbReference type="Pfam" id="PF04825">
    <property type="entry name" value="Rad21_Rec8_N"/>
    <property type="match status" value="1"/>
</dbReference>
<dbReference type="InterPro" id="IPR006909">
    <property type="entry name" value="Rad21/Rec8_C_eu"/>
</dbReference>
<dbReference type="Pfam" id="PF04824">
    <property type="entry name" value="Rad21_Rec8"/>
    <property type="match status" value="1"/>
</dbReference>
<keyword evidence="3" id="KW-0539">Nucleus</keyword>
<dbReference type="Gene3D" id="1.10.10.580">
    <property type="entry name" value="Structural maintenance of chromosome 1. Chain E"/>
    <property type="match status" value="1"/>
</dbReference>
<feature type="domain" description="Rad21/Rec8-like protein C-terminal eukaryotic" evidence="5">
    <location>
        <begin position="642"/>
        <end position="690"/>
    </location>
</feature>
<dbReference type="Proteomes" id="UP000041254">
    <property type="component" value="Unassembled WGS sequence"/>
</dbReference>
<organism evidence="7 8">
    <name type="scientific">Vitrella brassicaformis (strain CCMP3155)</name>
    <dbReference type="NCBI Taxonomy" id="1169540"/>
    <lineage>
        <taxon>Eukaryota</taxon>
        <taxon>Sar</taxon>
        <taxon>Alveolata</taxon>
        <taxon>Colpodellida</taxon>
        <taxon>Vitrellaceae</taxon>
        <taxon>Vitrella</taxon>
    </lineage>
</organism>
<gene>
    <name evidence="7" type="ORF">Vbra_5641</name>
</gene>
<evidence type="ECO:0000256" key="3">
    <source>
        <dbReference type="ARBA" id="ARBA00023242"/>
    </source>
</evidence>
<feature type="compositionally biased region" description="Acidic residues" evidence="4">
    <location>
        <begin position="387"/>
        <end position="397"/>
    </location>
</feature>
<feature type="region of interest" description="Disordered" evidence="4">
    <location>
        <begin position="699"/>
        <end position="744"/>
    </location>
</feature>
<evidence type="ECO:0000259" key="6">
    <source>
        <dbReference type="Pfam" id="PF04825"/>
    </source>
</evidence>
<sequence length="744" mass="79379">MNSLNFTSNKSLTPVWVAAFQSDKKLKKREVQDVDIGLAIEELLSDPSGVSSSLRLTSSALIGVSRLFLAKTVYHEAECIDMLHKLNQQYESRGDKDGEKRGRKDATSRQQEQDDEMRAIGGPDLGGPTQPFDGEDVFEDVPDQPNLPTPATRGGQRANIALADQANDNLLGGLDDMNMLPRNEFEDGGMGVDDIGGFEFGMGGDLDGLGDLDAAPAPRTPSPAPAAHADADADAAPAGEPEGGESPPAPDAGPVLDGASGGGGSGEGGGQEGIGGEGDNAMDIDIERPRGEAAAAAAAAQDLQDADVFGDVGEGAPSEAPPGSTAHRRSPAGRGEGDGELPPMSANQDGFQDMAPPDLDGADMYGGLDDSPPPLENEPEFWKDLGLDQDEEVDGDVVAEGGAAKQKQKGGGRDKPTKVDRHKPTKVDSTTMLTQAVTEDWIQNRDDILDRSYPPYPIDPDLMPPIPVHIHGLGKRLTRLLKRINAGQKRRLEGYIPSGGAAKEEPLDDEMDMKGAEDIDLGDFMPAGLEDLREHEDQEEPMQNGVEPEADGDAAAAAAAPPAPPGRNEEEMDGQPSDPEDHVGDGGGLADVLRQGPEGVLERRESEQQNSQQQNFIGYSRNTTKMMMYLKEMADKSKAKDGDLSFKKVCKGMNRETVARGFFELLVLRTKGFIDVKQEQPYADIKIKPLDRMYDAGEAEKEERAAEEAAHPVVGPELFPIGTPQHNNHTLRTTSRTGGSDRPL</sequence>
<dbReference type="OrthoDB" id="10071381at2759"/>
<dbReference type="InterPro" id="IPR036390">
    <property type="entry name" value="WH_DNA-bd_sf"/>
</dbReference>
<feature type="domain" description="Rad21/Rec8-like protein N-terminal" evidence="6">
    <location>
        <begin position="6"/>
        <end position="98"/>
    </location>
</feature>
<feature type="region of interest" description="Disordered" evidence="4">
    <location>
        <begin position="535"/>
        <end position="619"/>
    </location>
</feature>
<dbReference type="GO" id="GO:0003682">
    <property type="term" value="F:chromatin binding"/>
    <property type="evidence" value="ECO:0007669"/>
    <property type="project" value="TreeGrafter"/>
</dbReference>
<feature type="compositionally biased region" description="Basic and acidic residues" evidence="4">
    <location>
        <begin position="699"/>
        <end position="710"/>
    </location>
</feature>
<feature type="compositionally biased region" description="Gly residues" evidence="4">
    <location>
        <begin position="259"/>
        <end position="278"/>
    </location>
</feature>
<dbReference type="PANTHER" id="PTHR12585">
    <property type="entry name" value="SCC1 / RAD21 FAMILY MEMBER"/>
    <property type="match status" value="1"/>
</dbReference>
<dbReference type="GO" id="GO:0005634">
    <property type="term" value="C:nucleus"/>
    <property type="evidence" value="ECO:0007669"/>
    <property type="project" value="UniProtKB-SubCell"/>
</dbReference>
<keyword evidence="8" id="KW-1185">Reference proteome</keyword>
<feature type="region of interest" description="Disordered" evidence="4">
    <location>
        <begin position="91"/>
        <end position="155"/>
    </location>
</feature>
<evidence type="ECO:0000313" key="8">
    <source>
        <dbReference type="Proteomes" id="UP000041254"/>
    </source>
</evidence>
<dbReference type="InterPro" id="IPR023093">
    <property type="entry name" value="ScpA-like_C"/>
</dbReference>
<comment type="similarity">
    <text evidence="2">Belongs to the rad21 family.</text>
</comment>
<dbReference type="GO" id="GO:0008278">
    <property type="term" value="C:cohesin complex"/>
    <property type="evidence" value="ECO:0007669"/>
    <property type="project" value="InterPro"/>
</dbReference>
<comment type="subcellular location">
    <subcellularLocation>
        <location evidence="1">Nucleus</location>
    </subcellularLocation>
</comment>
<dbReference type="AlphaFoldDB" id="A0A0G4F400"/>
<evidence type="ECO:0008006" key="9">
    <source>
        <dbReference type="Google" id="ProtNLM"/>
    </source>
</evidence>
<dbReference type="InParanoid" id="A0A0G4F400"/>
<proteinExistence type="inferred from homology"/>
<dbReference type="InterPro" id="IPR006910">
    <property type="entry name" value="Rad21_Rec8_N"/>
</dbReference>
<accession>A0A0G4F400</accession>
<evidence type="ECO:0000256" key="2">
    <source>
        <dbReference type="ARBA" id="ARBA00009870"/>
    </source>
</evidence>
<feature type="compositionally biased region" description="Polar residues" evidence="4">
    <location>
        <begin position="724"/>
        <end position="738"/>
    </location>
</feature>
<name>A0A0G4F400_VITBC</name>
<dbReference type="PANTHER" id="PTHR12585:SF69">
    <property type="entry name" value="FI11703P"/>
    <property type="match status" value="1"/>
</dbReference>
<feature type="region of interest" description="Disordered" evidence="4">
    <location>
        <begin position="209"/>
        <end position="427"/>
    </location>
</feature>
<dbReference type="InterPro" id="IPR039781">
    <property type="entry name" value="Rad21/Rec8-like"/>
</dbReference>
<protein>
    <recommendedName>
        <fullName evidence="9">Rad21/Rec8-like protein N-terminal domain-containing protein</fullName>
    </recommendedName>
</protein>
<dbReference type="EMBL" id="CDMY01000366">
    <property type="protein sequence ID" value="CEM06436.1"/>
    <property type="molecule type" value="Genomic_DNA"/>
</dbReference>
<evidence type="ECO:0000256" key="4">
    <source>
        <dbReference type="SAM" id="MobiDB-lite"/>
    </source>
</evidence>